<dbReference type="Proteomes" id="UP000057088">
    <property type="component" value="Chromosome 2"/>
</dbReference>
<accession>A0ABM6RLR1</accession>
<name>A0ABM6RLR1_VIBFL</name>
<dbReference type="EMBL" id="CP014035">
    <property type="protein sequence ID" value="AUV47424.1"/>
    <property type="molecule type" value="Genomic_DNA"/>
</dbReference>
<organism evidence="2 3">
    <name type="scientific">Vibrio fluvialis</name>
    <dbReference type="NCBI Taxonomy" id="676"/>
    <lineage>
        <taxon>Bacteria</taxon>
        <taxon>Pseudomonadati</taxon>
        <taxon>Pseudomonadota</taxon>
        <taxon>Gammaproteobacteria</taxon>
        <taxon>Vibrionales</taxon>
        <taxon>Vibrionaceae</taxon>
        <taxon>Vibrio</taxon>
    </lineage>
</organism>
<proteinExistence type="predicted"/>
<reference evidence="2" key="2">
    <citation type="submission" date="2018-01" db="EMBL/GenBank/DDBJ databases">
        <title>FDA dAtabase for Regulatory Grade micrObial Sequences (FDA-ARGOS): Supporting development and validation of Infectious Disease Dx tests.</title>
        <authorList>
            <person name="Hoffmann M."/>
            <person name="Allard M."/>
            <person name="Evans P."/>
            <person name="Brown E."/>
            <person name="Tallon L."/>
            <person name="Sadzewicz L."/>
            <person name="Sengamalay N."/>
            <person name="Ott S."/>
            <person name="Godinez A."/>
            <person name="Nagaraj S."/>
            <person name="Vyas G."/>
            <person name="Aluvathingal J."/>
            <person name="Nadendla S."/>
            <person name="Geyer C."/>
            <person name="Sichtig H."/>
        </authorList>
    </citation>
    <scope>NUCLEOTIDE SEQUENCE</scope>
    <source>
        <strain evidence="2">ATCC 33809</strain>
    </source>
</reference>
<protein>
    <submittedName>
        <fullName evidence="2">Uncharacterized protein</fullName>
    </submittedName>
</protein>
<keyword evidence="3" id="KW-1185">Reference proteome</keyword>
<gene>
    <name evidence="1" type="ORF">AL536_22600</name>
    <name evidence="2" type="ORF">AL536_22690</name>
</gene>
<reference evidence="3" key="1">
    <citation type="submission" date="2015-12" db="EMBL/GenBank/DDBJ databases">
        <title>FDA dAtabase for Regulatory Grade micrObial Sequences (FDA-ARGOS): Supporting development and validation of Infectious Disease Dx tests.</title>
        <authorList>
            <person name="Hoffmann M."/>
            <person name="Allard M."/>
            <person name="Evans P."/>
            <person name="Brown E."/>
            <person name="Tallon L.J."/>
            <person name="Sadzewicz L."/>
            <person name="Sengamalay N."/>
            <person name="Ott S."/>
            <person name="Godinez A."/>
            <person name="Nagaraj S."/>
            <person name="Vyas G."/>
            <person name="Aluvathingal J."/>
            <person name="Nadendla S."/>
            <person name="Geyer C."/>
            <person name="Sichtig H."/>
        </authorList>
    </citation>
    <scope>NUCLEOTIDE SEQUENCE [LARGE SCALE GENOMIC DNA]</scope>
    <source>
        <strain evidence="3">ATCC 33809</strain>
    </source>
</reference>
<evidence type="ECO:0000313" key="2">
    <source>
        <dbReference type="EMBL" id="AUV47438.1"/>
    </source>
</evidence>
<dbReference type="EMBL" id="CP014035">
    <property type="protein sequence ID" value="AUV47438.1"/>
    <property type="molecule type" value="Genomic_DNA"/>
</dbReference>
<sequence>MNRYYVNKCVNSQGHHEVHRLGCALQAEIESRIYLGVFPSGTMALVFARRLYGDSQYCVLCRNADSSEPAT</sequence>
<evidence type="ECO:0000313" key="1">
    <source>
        <dbReference type="EMBL" id="AUV47424.1"/>
    </source>
</evidence>
<evidence type="ECO:0000313" key="3">
    <source>
        <dbReference type="Proteomes" id="UP000057088"/>
    </source>
</evidence>